<sequence>MDIPISTEYPKLQVADPTRPSLANLPLEIVLEILDALFKPEQIIRTRRERPPTQGHAPGLSPLLVPLRAEDEIVGVMDVTTWPQFKMEMELSLRWPQFLVAEERRPLYLPGYLVDERRLNDPIAFGWSRFRPAGGPEEDFSLLRAGL</sequence>
<proteinExistence type="predicted"/>
<name>A0AAN6SW54_9PEZI</name>
<reference evidence="2" key="1">
    <citation type="journal article" date="2023" name="Mol. Phylogenet. Evol.">
        <title>Genome-scale phylogeny and comparative genomics of the fungal order Sordariales.</title>
        <authorList>
            <person name="Hensen N."/>
            <person name="Bonometti L."/>
            <person name="Westerberg I."/>
            <person name="Brannstrom I.O."/>
            <person name="Guillou S."/>
            <person name="Cros-Aarteil S."/>
            <person name="Calhoun S."/>
            <person name="Haridas S."/>
            <person name="Kuo A."/>
            <person name="Mondo S."/>
            <person name="Pangilinan J."/>
            <person name="Riley R."/>
            <person name="LaButti K."/>
            <person name="Andreopoulos B."/>
            <person name="Lipzen A."/>
            <person name="Chen C."/>
            <person name="Yan M."/>
            <person name="Daum C."/>
            <person name="Ng V."/>
            <person name="Clum A."/>
            <person name="Steindorff A."/>
            <person name="Ohm R.A."/>
            <person name="Martin F."/>
            <person name="Silar P."/>
            <person name="Natvig D.O."/>
            <person name="Lalanne C."/>
            <person name="Gautier V."/>
            <person name="Ament-Velasquez S.L."/>
            <person name="Kruys A."/>
            <person name="Hutchinson M.I."/>
            <person name="Powell A.J."/>
            <person name="Barry K."/>
            <person name="Miller A.N."/>
            <person name="Grigoriev I.V."/>
            <person name="Debuchy R."/>
            <person name="Gladieux P."/>
            <person name="Hiltunen Thoren M."/>
            <person name="Johannesson H."/>
        </authorList>
    </citation>
    <scope>NUCLEOTIDE SEQUENCE [LARGE SCALE GENOMIC DNA]</scope>
    <source>
        <strain evidence="2">CBS 284.82</strain>
    </source>
</reference>
<comment type="caution">
    <text evidence="1">The sequence shown here is derived from an EMBL/GenBank/DDBJ whole genome shotgun (WGS) entry which is preliminary data.</text>
</comment>
<dbReference type="AlphaFoldDB" id="A0AAN6SW54"/>
<gene>
    <name evidence="1" type="ORF">C8A01DRAFT_31505</name>
</gene>
<dbReference type="EMBL" id="MU854319">
    <property type="protein sequence ID" value="KAK4044450.1"/>
    <property type="molecule type" value="Genomic_DNA"/>
</dbReference>
<evidence type="ECO:0000313" key="2">
    <source>
        <dbReference type="Proteomes" id="UP001303115"/>
    </source>
</evidence>
<keyword evidence="2" id="KW-1185">Reference proteome</keyword>
<evidence type="ECO:0000313" key="1">
    <source>
        <dbReference type="EMBL" id="KAK4044450.1"/>
    </source>
</evidence>
<organism evidence="1 2">
    <name type="scientific">Parachaetomium inaequale</name>
    <dbReference type="NCBI Taxonomy" id="2588326"/>
    <lineage>
        <taxon>Eukaryota</taxon>
        <taxon>Fungi</taxon>
        <taxon>Dikarya</taxon>
        <taxon>Ascomycota</taxon>
        <taxon>Pezizomycotina</taxon>
        <taxon>Sordariomycetes</taxon>
        <taxon>Sordariomycetidae</taxon>
        <taxon>Sordariales</taxon>
        <taxon>Chaetomiaceae</taxon>
        <taxon>Parachaetomium</taxon>
    </lineage>
</organism>
<protein>
    <submittedName>
        <fullName evidence="1">Uncharacterized protein</fullName>
    </submittedName>
</protein>
<accession>A0AAN6SW54</accession>
<dbReference type="Proteomes" id="UP001303115">
    <property type="component" value="Unassembled WGS sequence"/>
</dbReference>